<reference evidence="1 2" key="1">
    <citation type="journal article" date="2015" name="Nature">
        <title>rRNA introns, odd ribosomes, and small enigmatic genomes across a large radiation of phyla.</title>
        <authorList>
            <person name="Brown C.T."/>
            <person name="Hug L.A."/>
            <person name="Thomas B.C."/>
            <person name="Sharon I."/>
            <person name="Castelle C.J."/>
            <person name="Singh A."/>
            <person name="Wilkins M.J."/>
            <person name="Williams K.H."/>
            <person name="Banfield J.F."/>
        </authorList>
    </citation>
    <scope>NUCLEOTIDE SEQUENCE [LARGE SCALE GENOMIC DNA]</scope>
</reference>
<dbReference type="Gene3D" id="3.40.50.300">
    <property type="entry name" value="P-loop containing nucleotide triphosphate hydrolases"/>
    <property type="match status" value="1"/>
</dbReference>
<evidence type="ECO:0000313" key="2">
    <source>
        <dbReference type="Proteomes" id="UP000034603"/>
    </source>
</evidence>
<gene>
    <name evidence="1" type="ORF">US62_C0014G0015</name>
</gene>
<dbReference type="SUPFAM" id="SSF52540">
    <property type="entry name" value="P-loop containing nucleoside triphosphate hydrolases"/>
    <property type="match status" value="1"/>
</dbReference>
<protein>
    <submittedName>
        <fullName evidence="1">ABC-type multidrug transport system, ATPase and permease component</fullName>
    </submittedName>
</protein>
<dbReference type="InterPro" id="IPR039421">
    <property type="entry name" value="Type_1_exporter"/>
</dbReference>
<dbReference type="AlphaFoldDB" id="A0A0G0KY56"/>
<dbReference type="PANTHER" id="PTHR43394:SF1">
    <property type="entry name" value="ATP-BINDING CASSETTE SUB-FAMILY B MEMBER 10, MITOCHONDRIAL"/>
    <property type="match status" value="1"/>
</dbReference>
<dbReference type="InterPro" id="IPR027417">
    <property type="entry name" value="P-loop_NTPase"/>
</dbReference>
<evidence type="ECO:0000313" key="1">
    <source>
        <dbReference type="EMBL" id="KKQ45511.1"/>
    </source>
</evidence>
<accession>A0A0G0KY56</accession>
<dbReference type="Proteomes" id="UP000034603">
    <property type="component" value="Unassembled WGS sequence"/>
</dbReference>
<dbReference type="PANTHER" id="PTHR43394">
    <property type="entry name" value="ATP-DEPENDENT PERMEASE MDL1, MITOCHONDRIAL"/>
    <property type="match status" value="1"/>
</dbReference>
<dbReference type="GO" id="GO:0015421">
    <property type="term" value="F:ABC-type oligopeptide transporter activity"/>
    <property type="evidence" value="ECO:0007669"/>
    <property type="project" value="TreeGrafter"/>
</dbReference>
<organism evidence="1 2">
    <name type="scientific">Candidatus Woesebacteria bacterium GW2011_GWA1_37_8</name>
    <dbReference type="NCBI Taxonomy" id="1618546"/>
    <lineage>
        <taxon>Bacteria</taxon>
        <taxon>Candidatus Woeseibacteriota</taxon>
    </lineage>
</organism>
<comment type="caution">
    <text evidence="1">The sequence shown here is derived from an EMBL/GenBank/DDBJ whole genome shotgun (WGS) entry which is preliminary data.</text>
</comment>
<proteinExistence type="predicted"/>
<name>A0A0G0KY56_9BACT</name>
<dbReference type="GO" id="GO:0090374">
    <property type="term" value="P:oligopeptide export from mitochondrion"/>
    <property type="evidence" value="ECO:0007669"/>
    <property type="project" value="TreeGrafter"/>
</dbReference>
<dbReference type="EMBL" id="LBTR01000014">
    <property type="protein sequence ID" value="KKQ45511.1"/>
    <property type="molecule type" value="Genomic_DNA"/>
</dbReference>
<sequence length="91" mass="10368">MVLSDPEIIIFDEATSHLDSENEKFIQEALERSTKNKTTVIIAHRLSTAMNADKIVVMEKGRIVETGSHNMLINNPNSLYSYFWKLQTAID</sequence>